<dbReference type="GeneID" id="90529575"/>
<sequence length="331" mass="37912">MKKKVAVVILNWNGAALLRRFLPSVCAHTNDRLADVVVVDNGSDDTSVEILNREFPQVRTLLFPRNYGFAEGYNRALDALDYEYAVLLNSDVEVTPQWIEPLLAFVEAHPDVAACQPKIRALREPEKFEYAGAAGGFIDRYGYPFCRGRLFGTLETDHGQYDDPLDIFWASGAALFVRTAVYRAVGGLDPSFFAHMEEIDLCWRIHLAGHRIAVVPQSVVYHQGGASLDASNPRKTYLNFRNNLLMLHKNLPRQEGKKILFIRRLYDTLAFARFVMLGQLPHARAILRAHNDFRKMRKQYTRYPDENLLGRFPETGRNITIDYFLKGKKRF</sequence>
<evidence type="ECO:0000313" key="5">
    <source>
        <dbReference type="EMBL" id="AHF12890.1"/>
    </source>
</evidence>
<dbReference type="CDD" id="cd04186">
    <property type="entry name" value="GT_2_like_c"/>
    <property type="match status" value="1"/>
</dbReference>
<organism evidence="5 6">
    <name type="scientific">Barnesiella viscericola DSM 18177</name>
    <dbReference type="NCBI Taxonomy" id="880074"/>
    <lineage>
        <taxon>Bacteria</taxon>
        <taxon>Pseudomonadati</taxon>
        <taxon>Bacteroidota</taxon>
        <taxon>Bacteroidia</taxon>
        <taxon>Bacteroidales</taxon>
        <taxon>Barnesiellaceae</taxon>
        <taxon>Barnesiella</taxon>
    </lineage>
</organism>
<keyword evidence="3 5" id="KW-0808">Transferase</keyword>
<dbReference type="SUPFAM" id="SSF53448">
    <property type="entry name" value="Nucleotide-diphospho-sugar transferases"/>
    <property type="match status" value="1"/>
</dbReference>
<gene>
    <name evidence="5" type="ORF">BARVI_09220</name>
</gene>
<dbReference type="RefSeq" id="WP_025278910.1">
    <property type="nucleotide sequence ID" value="NZ_CP007034.1"/>
</dbReference>
<evidence type="ECO:0000313" key="6">
    <source>
        <dbReference type="Proteomes" id="UP000018901"/>
    </source>
</evidence>
<evidence type="ECO:0000259" key="4">
    <source>
        <dbReference type="Pfam" id="PF00535"/>
    </source>
</evidence>
<evidence type="ECO:0000256" key="3">
    <source>
        <dbReference type="ARBA" id="ARBA00022679"/>
    </source>
</evidence>
<dbReference type="InterPro" id="IPR001173">
    <property type="entry name" value="Glyco_trans_2-like"/>
</dbReference>
<dbReference type="AlphaFoldDB" id="W0EQ00"/>
<name>W0EQ00_9BACT</name>
<dbReference type="eggNOG" id="COG1216">
    <property type="taxonomic scope" value="Bacteria"/>
</dbReference>
<dbReference type="GO" id="GO:0016757">
    <property type="term" value="F:glycosyltransferase activity"/>
    <property type="evidence" value="ECO:0007669"/>
    <property type="project" value="UniProtKB-KW"/>
</dbReference>
<dbReference type="KEGG" id="bvs:BARVI_09220"/>
<dbReference type="PANTHER" id="PTHR43179:SF12">
    <property type="entry name" value="GALACTOFURANOSYLTRANSFERASE GLFT2"/>
    <property type="match status" value="1"/>
</dbReference>
<evidence type="ECO:0000256" key="2">
    <source>
        <dbReference type="ARBA" id="ARBA00022676"/>
    </source>
</evidence>
<accession>W0EQ00</accession>
<dbReference type="EMBL" id="CP007034">
    <property type="protein sequence ID" value="AHF12890.1"/>
    <property type="molecule type" value="Genomic_DNA"/>
</dbReference>
<comment type="similarity">
    <text evidence="1">Belongs to the glycosyltransferase 2 family.</text>
</comment>
<dbReference type="STRING" id="880074.BARVI_09220"/>
<dbReference type="HOGENOM" id="CLU_023845_4_0_10"/>
<reference evidence="5 6" key="1">
    <citation type="submission" date="2013-12" db="EMBL/GenBank/DDBJ databases">
        <authorList>
            <consortium name="DOE Joint Genome Institute"/>
            <person name="Eisen J."/>
            <person name="Huntemann M."/>
            <person name="Han J."/>
            <person name="Chen A."/>
            <person name="Kyrpides N."/>
            <person name="Mavromatis K."/>
            <person name="Markowitz V."/>
            <person name="Palaniappan K."/>
            <person name="Ivanova N."/>
            <person name="Schaumberg A."/>
            <person name="Pati A."/>
            <person name="Liolios K."/>
            <person name="Nordberg H.P."/>
            <person name="Cantor M.N."/>
            <person name="Hua S.X."/>
            <person name="Woyke T."/>
        </authorList>
    </citation>
    <scope>NUCLEOTIDE SEQUENCE [LARGE SCALE GENOMIC DNA]</scope>
    <source>
        <strain evidence="6">DSM 18177</strain>
    </source>
</reference>
<dbReference type="InterPro" id="IPR029044">
    <property type="entry name" value="Nucleotide-diphossugar_trans"/>
</dbReference>
<dbReference type="Gene3D" id="3.90.550.10">
    <property type="entry name" value="Spore Coat Polysaccharide Biosynthesis Protein SpsA, Chain A"/>
    <property type="match status" value="1"/>
</dbReference>
<dbReference type="PATRIC" id="fig|880074.11.peg.1910"/>
<feature type="domain" description="Glycosyltransferase 2-like" evidence="4">
    <location>
        <begin position="7"/>
        <end position="121"/>
    </location>
</feature>
<keyword evidence="6" id="KW-1185">Reference proteome</keyword>
<dbReference type="OrthoDB" id="9771846at2"/>
<protein>
    <submittedName>
        <fullName evidence="5">Glycosyl transferase family 2</fullName>
    </submittedName>
</protein>
<dbReference type="Proteomes" id="UP000018901">
    <property type="component" value="Chromosome"/>
</dbReference>
<keyword evidence="2" id="KW-0328">Glycosyltransferase</keyword>
<proteinExistence type="inferred from homology"/>
<dbReference type="PANTHER" id="PTHR43179">
    <property type="entry name" value="RHAMNOSYLTRANSFERASE WBBL"/>
    <property type="match status" value="1"/>
</dbReference>
<evidence type="ECO:0000256" key="1">
    <source>
        <dbReference type="ARBA" id="ARBA00006739"/>
    </source>
</evidence>
<dbReference type="Pfam" id="PF00535">
    <property type="entry name" value="Glycos_transf_2"/>
    <property type="match status" value="1"/>
</dbReference>